<dbReference type="RefSeq" id="WP_096038882.1">
    <property type="nucleotide sequence ID" value="NZ_BJXY01000034.1"/>
</dbReference>
<evidence type="ECO:0008006" key="3">
    <source>
        <dbReference type="Google" id="ProtNLM"/>
    </source>
</evidence>
<name>A0AA37S206_9GAMM</name>
<gene>
    <name evidence="1" type="ORF">GCM10007914_15280</name>
</gene>
<accession>A0AA37S206</accession>
<organism evidence="1 2">
    <name type="scientific">Pseudoalteromonas tetraodonis GFC</name>
    <dbReference type="NCBI Taxonomy" id="1315271"/>
    <lineage>
        <taxon>Bacteria</taxon>
        <taxon>Pseudomonadati</taxon>
        <taxon>Pseudomonadota</taxon>
        <taxon>Gammaproteobacteria</taxon>
        <taxon>Alteromonadales</taxon>
        <taxon>Pseudoalteromonadaceae</taxon>
        <taxon>Pseudoalteromonas</taxon>
    </lineage>
</organism>
<reference evidence="1" key="1">
    <citation type="journal article" date="2014" name="Int. J. Syst. Evol. Microbiol.">
        <title>Complete genome sequence of Corynebacterium casei LMG S-19264T (=DSM 44701T), isolated from a smear-ripened cheese.</title>
        <authorList>
            <consortium name="US DOE Joint Genome Institute (JGI-PGF)"/>
            <person name="Walter F."/>
            <person name="Albersmeier A."/>
            <person name="Kalinowski J."/>
            <person name="Ruckert C."/>
        </authorList>
    </citation>
    <scope>NUCLEOTIDE SEQUENCE</scope>
    <source>
        <strain evidence="1">NBRC 103034</strain>
    </source>
</reference>
<sequence>MQRLDKTYYEKLNRKVKKYGYTVMSVVSDEPRNEDHAAYCYTIGLSNYGFAEIMFADCFYDDVIVAADMIFECVKNGHRPNIGQIILTENGRFKLTSLLPGIKEEISEQALFYFELFRKRETNYDLVYLAKEDEWGLFPDEKVFAKSKHINQRFFEQSVNTTKPLVLALPEVTN</sequence>
<dbReference type="Proteomes" id="UP001161408">
    <property type="component" value="Unassembled WGS sequence"/>
</dbReference>
<protein>
    <recommendedName>
        <fullName evidence="3">DUF4262 domain-containing protein</fullName>
    </recommendedName>
</protein>
<keyword evidence="2" id="KW-1185">Reference proteome</keyword>
<reference evidence="1" key="2">
    <citation type="submission" date="2023-01" db="EMBL/GenBank/DDBJ databases">
        <title>Draft genome sequence of Pseudoalteromonas tetraodonis strain NBRC 103034.</title>
        <authorList>
            <person name="Sun Q."/>
            <person name="Mori K."/>
        </authorList>
    </citation>
    <scope>NUCLEOTIDE SEQUENCE</scope>
    <source>
        <strain evidence="1">NBRC 103034</strain>
    </source>
</reference>
<dbReference type="AlphaFoldDB" id="A0AA37S206"/>
<evidence type="ECO:0000313" key="1">
    <source>
        <dbReference type="EMBL" id="GLQ02647.1"/>
    </source>
</evidence>
<dbReference type="EMBL" id="BSNE01000011">
    <property type="protein sequence ID" value="GLQ02647.1"/>
    <property type="molecule type" value="Genomic_DNA"/>
</dbReference>
<proteinExistence type="predicted"/>
<comment type="caution">
    <text evidence="1">The sequence shown here is derived from an EMBL/GenBank/DDBJ whole genome shotgun (WGS) entry which is preliminary data.</text>
</comment>
<evidence type="ECO:0000313" key="2">
    <source>
        <dbReference type="Proteomes" id="UP001161408"/>
    </source>
</evidence>